<proteinExistence type="predicted"/>
<feature type="region of interest" description="Disordered" evidence="1">
    <location>
        <begin position="1"/>
        <end position="22"/>
    </location>
</feature>
<dbReference type="AlphaFoldDB" id="A0A2X0P1D2"/>
<evidence type="ECO:0000313" key="3">
    <source>
        <dbReference type="EMBL" id="SGY31956.1"/>
    </source>
</evidence>
<evidence type="ECO:0000256" key="1">
    <source>
        <dbReference type="SAM" id="MobiDB-lite"/>
    </source>
</evidence>
<feature type="compositionally biased region" description="Basic residues" evidence="1">
    <location>
        <begin position="274"/>
        <end position="283"/>
    </location>
</feature>
<protein>
    <submittedName>
        <fullName evidence="3">BQ5605_C002g01288 protein</fullName>
    </submittedName>
</protein>
<evidence type="ECO:0000256" key="2">
    <source>
        <dbReference type="SAM" id="Phobius"/>
    </source>
</evidence>
<evidence type="ECO:0000313" key="4">
    <source>
        <dbReference type="Proteomes" id="UP000249464"/>
    </source>
</evidence>
<feature type="transmembrane region" description="Helical" evidence="2">
    <location>
        <begin position="399"/>
        <end position="426"/>
    </location>
</feature>
<feature type="region of interest" description="Disordered" evidence="1">
    <location>
        <begin position="187"/>
        <end position="225"/>
    </location>
</feature>
<keyword evidence="2" id="KW-0472">Membrane</keyword>
<reference evidence="3 4" key="1">
    <citation type="submission" date="2016-11" db="EMBL/GenBank/DDBJ databases">
        <authorList>
            <person name="Jaros S."/>
            <person name="Januszkiewicz K."/>
            <person name="Wedrychowicz H."/>
        </authorList>
    </citation>
    <scope>NUCLEOTIDE SEQUENCE [LARGE SCALE GENOMIC DNA]</scope>
</reference>
<organism evidence="3 4">
    <name type="scientific">Microbotryum silenes-dioicae</name>
    <dbReference type="NCBI Taxonomy" id="796604"/>
    <lineage>
        <taxon>Eukaryota</taxon>
        <taxon>Fungi</taxon>
        <taxon>Dikarya</taxon>
        <taxon>Basidiomycota</taxon>
        <taxon>Pucciniomycotina</taxon>
        <taxon>Microbotryomycetes</taxon>
        <taxon>Microbotryales</taxon>
        <taxon>Microbotryaceae</taxon>
        <taxon>Microbotryum</taxon>
    </lineage>
</organism>
<feature type="region of interest" description="Disordered" evidence="1">
    <location>
        <begin position="111"/>
        <end position="133"/>
    </location>
</feature>
<gene>
    <name evidence="3" type="primary">BQ5605_C002g01288</name>
    <name evidence="3" type="ORF">BQ5605_C002G01288</name>
</gene>
<feature type="transmembrane region" description="Helical" evidence="2">
    <location>
        <begin position="358"/>
        <end position="379"/>
    </location>
</feature>
<feature type="transmembrane region" description="Helical" evidence="2">
    <location>
        <begin position="438"/>
        <end position="459"/>
    </location>
</feature>
<name>A0A2X0P1D2_9BASI</name>
<feature type="compositionally biased region" description="Polar residues" evidence="1">
    <location>
        <begin position="287"/>
        <end position="297"/>
    </location>
</feature>
<feature type="transmembrane region" description="Helical" evidence="2">
    <location>
        <begin position="530"/>
        <end position="550"/>
    </location>
</feature>
<feature type="compositionally biased region" description="Basic residues" evidence="1">
    <location>
        <begin position="299"/>
        <end position="311"/>
    </location>
</feature>
<feature type="compositionally biased region" description="Low complexity" evidence="1">
    <location>
        <begin position="247"/>
        <end position="262"/>
    </location>
</feature>
<accession>A0A2X0P1D2</accession>
<keyword evidence="2" id="KW-1133">Transmembrane helix</keyword>
<feature type="transmembrane region" description="Helical" evidence="2">
    <location>
        <begin position="479"/>
        <end position="498"/>
    </location>
</feature>
<dbReference type="EMBL" id="FQNC01000041">
    <property type="protein sequence ID" value="SGY31956.1"/>
    <property type="molecule type" value="Genomic_DNA"/>
</dbReference>
<sequence length="962" mass="103909">MSNLLRRKRSQQATASAASDWAPRDDMLAQAAAAVVAAEAAAAASSESRRFNERLLATQPLGASRPRSWASCSSSSIHSSFIDSAYGTLDEAESSDDSISLWRKNTIKGVHRQHQQRSAQHVDGDGVVGARLSDSVSDRGAMVDDELAQATRLFAMNVARRGSQRRFSSGTRSRSVGTDDVFQWSRRHQLHEQRSRSSSLGRRGNENDDYGSRLGSPRGSVFSLDDDEGMLSTSLYSQEHSFDSVESFQSSSRSSYRSSPEPSEYEFDVARLTPSRKRSKRLARASFESTSSTNGKVTLSRRHTLPRRRERGRAPSISITLVTGSIAGSTETESILTTPSLSSLVEVLPKSLPPLTTLAASLSVLLTLSSLLAPVPLLASSPVHILRTRNHAAVEYANAFLSPLLVSGVKPAAALAIANFASLASIETKTSASTSLKALFVSTLWIAIMSLRVSLSYIFGRALGWAHPQWFSTRAIHEVGAGCAPLLLSLSLVHAYTMRHRPSKSAISPFHLALLAANFCTPIEQGGSGFWLGVSAFVVAAIVCLGLFAFDQRVQKRSTGSTTTKRRSQLAATLGALCVIPCLAYLSGSSTSASVQAAMSLDETFSQLHLAQPHLLTILLMTAPRPGNPDFLLRTIESWLGGLPEPATTPLSHSLTIGNFTMTPVNQGRVRLLVYTHFTTHTMFDAAREYFAQSPIYARKASHYLQWYRDPRSANRLDQRLHVARGLHHAATDGGSSAYVMLAEDDFPLCPDRDTSRGQKWTSAWSELQRVLIATNEAMPDWPLAEAGSAGESLDMSQEEASSGHCGVFVATGGSGLAIRGFIAAKLPALLLGAHDPHGNARVARAIRGEFSVKHEDEGADTPDLVIQDCLRGRIPSCGVCSAPDSSSVKRPAHRFPAGSARNPYGVSGDRWGKSGLVGTAQLLQRHLGYNASTLPGRKYGKEEWACGWRQPFNGDPDVLTL</sequence>
<feature type="transmembrane region" description="Helical" evidence="2">
    <location>
        <begin position="570"/>
        <end position="588"/>
    </location>
</feature>
<keyword evidence="2" id="KW-0812">Transmembrane</keyword>
<dbReference type="Proteomes" id="UP000249464">
    <property type="component" value="Unassembled WGS sequence"/>
</dbReference>
<keyword evidence="4" id="KW-1185">Reference proteome</keyword>
<feature type="region of interest" description="Disordered" evidence="1">
    <location>
        <begin position="247"/>
        <end position="314"/>
    </location>
</feature>
<feature type="compositionally biased region" description="Basic residues" evidence="1">
    <location>
        <begin position="1"/>
        <end position="10"/>
    </location>
</feature>
<dbReference type="STRING" id="796604.A0A2X0P1D2"/>